<dbReference type="SUPFAM" id="SSF88946">
    <property type="entry name" value="Sigma2 domain of RNA polymerase sigma factors"/>
    <property type="match status" value="1"/>
</dbReference>
<accession>A0AA41BA87</accession>
<dbReference type="InterPro" id="IPR009042">
    <property type="entry name" value="RNA_pol_sigma70_r1_2"/>
</dbReference>
<dbReference type="RefSeq" id="WP_191762376.1">
    <property type="nucleotide sequence ID" value="NZ_VJXY01000106.1"/>
</dbReference>
<dbReference type="Gene3D" id="1.20.120.1810">
    <property type="match status" value="1"/>
</dbReference>
<evidence type="ECO:0000313" key="2">
    <source>
        <dbReference type="EMBL" id="MBD6621055.1"/>
    </source>
</evidence>
<protein>
    <recommendedName>
        <fullName evidence="1">RNA polymerase sigma-70 region 1.2 domain-containing protein</fullName>
    </recommendedName>
</protein>
<dbReference type="Pfam" id="PF00140">
    <property type="entry name" value="Sigma70_r1_2"/>
    <property type="match status" value="1"/>
</dbReference>
<dbReference type="EMBL" id="VJXY01000106">
    <property type="protein sequence ID" value="MBD6621055.1"/>
    <property type="molecule type" value="Genomic_DNA"/>
</dbReference>
<dbReference type="InterPro" id="IPR013325">
    <property type="entry name" value="RNA_pol_sigma_r2"/>
</dbReference>
<comment type="caution">
    <text evidence="2">The sequence shown here is derived from an EMBL/GenBank/DDBJ whole genome shotgun (WGS) entry which is preliminary data.</text>
</comment>
<dbReference type="AlphaFoldDB" id="A0AA41BA87"/>
<dbReference type="GO" id="GO:0006352">
    <property type="term" value="P:DNA-templated transcription initiation"/>
    <property type="evidence" value="ECO:0007669"/>
    <property type="project" value="InterPro"/>
</dbReference>
<name>A0AA41BA87_9NOST</name>
<organism evidence="2 3">
    <name type="scientific">Komarekiella delphini-convector SJRDD-AB1</name>
    <dbReference type="NCBI Taxonomy" id="2593771"/>
    <lineage>
        <taxon>Bacteria</taxon>
        <taxon>Bacillati</taxon>
        <taxon>Cyanobacteriota</taxon>
        <taxon>Cyanophyceae</taxon>
        <taxon>Nostocales</taxon>
        <taxon>Nostocaceae</taxon>
        <taxon>Komarekiella</taxon>
        <taxon>Komarekiella delphini-convector</taxon>
    </lineage>
</organism>
<proteinExistence type="predicted"/>
<evidence type="ECO:0000313" key="3">
    <source>
        <dbReference type="Proteomes" id="UP001165986"/>
    </source>
</evidence>
<gene>
    <name evidence="2" type="ORF">FNW02_36365</name>
</gene>
<dbReference type="GO" id="GO:0003677">
    <property type="term" value="F:DNA binding"/>
    <property type="evidence" value="ECO:0007669"/>
    <property type="project" value="InterPro"/>
</dbReference>
<sequence length="67" mass="7673">MSIPTSDLVRSYLQDIGRIPLLTGSQEIAYARQVQQMMVIEQRRQVISQELNRQPTNLELAADTKKT</sequence>
<feature type="domain" description="RNA polymerase sigma-70 region 1.2" evidence="1">
    <location>
        <begin position="7"/>
        <end position="38"/>
    </location>
</feature>
<evidence type="ECO:0000259" key="1">
    <source>
        <dbReference type="Pfam" id="PF00140"/>
    </source>
</evidence>
<keyword evidence="3" id="KW-1185">Reference proteome</keyword>
<dbReference type="GO" id="GO:0016987">
    <property type="term" value="F:sigma factor activity"/>
    <property type="evidence" value="ECO:0007669"/>
    <property type="project" value="InterPro"/>
</dbReference>
<reference evidence="2" key="1">
    <citation type="submission" date="2019-07" db="EMBL/GenBank/DDBJ databases">
        <title>Toxilogical consequences of a new and cryptic species of cyanobacteria (Komarekiella delphini-convector) recovered from the epidermis of a bottlenose dolphin and 1500 ft. in the air.</title>
        <authorList>
            <person name="Brown A.O."/>
            <person name="Dvorak P."/>
            <person name="Villanueva C.D."/>
            <person name="Foss A.J."/>
            <person name="Garvey A.D."/>
            <person name="Gibson Q.A."/>
            <person name="Johansen J.R."/>
            <person name="Casamatta D.A."/>
        </authorList>
    </citation>
    <scope>NUCLEOTIDE SEQUENCE</scope>
    <source>
        <strain evidence="2">SJRDD-AB1</strain>
    </source>
</reference>
<dbReference type="Proteomes" id="UP001165986">
    <property type="component" value="Unassembled WGS sequence"/>
</dbReference>